<reference evidence="1" key="1">
    <citation type="submission" date="2022-03" db="EMBL/GenBank/DDBJ databases">
        <authorList>
            <person name="Martin H S."/>
        </authorList>
    </citation>
    <scope>NUCLEOTIDE SEQUENCE</scope>
</reference>
<sequence length="184" mass="20663">MGRDYRPRSPIQCALFLAAARRATLRLRGKRQGCHFLRLPSSRYALFAPSWKKIEVFIMIESSVCRFKMDFSWDHRDPGDPPLVRPVNCRILLRNEDATITVIGGCARHARPQLDRQSLFATPCIRPLKACSHFRWEVGPAHELPATKAFCILAITALVAELLLIGESDQNGNVNCHCALGSIP</sequence>
<accession>A0ABN8I1W9</accession>
<evidence type="ECO:0000313" key="2">
    <source>
        <dbReference type="Proteomes" id="UP000837857"/>
    </source>
</evidence>
<gene>
    <name evidence="1" type="ORF">IPOD504_LOCUS5504</name>
</gene>
<proteinExistence type="predicted"/>
<evidence type="ECO:0000313" key="1">
    <source>
        <dbReference type="EMBL" id="CAH2046832.1"/>
    </source>
</evidence>
<protein>
    <submittedName>
        <fullName evidence="1">Uncharacterized protein</fullName>
    </submittedName>
</protein>
<keyword evidence="2" id="KW-1185">Reference proteome</keyword>
<dbReference type="EMBL" id="OW152829">
    <property type="protein sequence ID" value="CAH2046832.1"/>
    <property type="molecule type" value="Genomic_DNA"/>
</dbReference>
<name>A0ABN8I1W9_9NEOP</name>
<feature type="non-terminal residue" evidence="1">
    <location>
        <position position="184"/>
    </location>
</feature>
<organism evidence="1 2">
    <name type="scientific">Iphiclides podalirius</name>
    <name type="common">scarce swallowtail</name>
    <dbReference type="NCBI Taxonomy" id="110791"/>
    <lineage>
        <taxon>Eukaryota</taxon>
        <taxon>Metazoa</taxon>
        <taxon>Ecdysozoa</taxon>
        <taxon>Arthropoda</taxon>
        <taxon>Hexapoda</taxon>
        <taxon>Insecta</taxon>
        <taxon>Pterygota</taxon>
        <taxon>Neoptera</taxon>
        <taxon>Endopterygota</taxon>
        <taxon>Lepidoptera</taxon>
        <taxon>Glossata</taxon>
        <taxon>Ditrysia</taxon>
        <taxon>Papilionoidea</taxon>
        <taxon>Papilionidae</taxon>
        <taxon>Papilioninae</taxon>
        <taxon>Iphiclides</taxon>
    </lineage>
</organism>
<dbReference type="Proteomes" id="UP000837857">
    <property type="component" value="Chromosome 17"/>
</dbReference>